<dbReference type="AlphaFoldDB" id="A0A1H1X6Z9"/>
<evidence type="ECO:0000259" key="4">
    <source>
        <dbReference type="SMART" id="SM00796"/>
    </source>
</evidence>
<dbReference type="SUPFAM" id="SSF160467">
    <property type="entry name" value="PH0987 N-terminal domain-like"/>
    <property type="match status" value="1"/>
</dbReference>
<evidence type="ECO:0000256" key="1">
    <source>
        <dbReference type="ARBA" id="ARBA00022741"/>
    </source>
</evidence>
<keyword evidence="2" id="KW-0378">Hydrolase</keyword>
<keyword evidence="3" id="KW-0067">ATP-binding</keyword>
<proteinExistence type="predicted"/>
<evidence type="ECO:0000256" key="2">
    <source>
        <dbReference type="ARBA" id="ARBA00022801"/>
    </source>
</evidence>
<keyword evidence="6" id="KW-1185">Reference proteome</keyword>
<evidence type="ECO:0000256" key="3">
    <source>
        <dbReference type="ARBA" id="ARBA00022840"/>
    </source>
</evidence>
<dbReference type="GO" id="GO:0005524">
    <property type="term" value="F:ATP binding"/>
    <property type="evidence" value="ECO:0007669"/>
    <property type="project" value="UniProtKB-KW"/>
</dbReference>
<dbReference type="PANTHER" id="PTHR34698">
    <property type="entry name" value="5-OXOPROLINASE SUBUNIT B"/>
    <property type="match status" value="1"/>
</dbReference>
<dbReference type="SMART" id="SM00796">
    <property type="entry name" value="AHS1"/>
    <property type="match status" value="1"/>
</dbReference>
<dbReference type="Gene3D" id="2.40.100.10">
    <property type="entry name" value="Cyclophilin-like"/>
    <property type="match status" value="1"/>
</dbReference>
<dbReference type="Pfam" id="PF02682">
    <property type="entry name" value="CT_C_D"/>
    <property type="match status" value="1"/>
</dbReference>
<dbReference type="OrthoDB" id="9778567at2"/>
<dbReference type="InterPro" id="IPR010016">
    <property type="entry name" value="PxpB"/>
</dbReference>
<keyword evidence="1" id="KW-0547">Nucleotide-binding</keyword>
<protein>
    <submittedName>
        <fullName evidence="5">Sensor histidine kinase inhibitor, KipI family</fullName>
    </submittedName>
</protein>
<dbReference type="Proteomes" id="UP000199103">
    <property type="component" value="Chromosome I"/>
</dbReference>
<dbReference type="STRING" id="630515.SAMN04489812_3957"/>
<dbReference type="Gene3D" id="3.30.1360.40">
    <property type="match status" value="1"/>
</dbReference>
<dbReference type="InterPro" id="IPR029000">
    <property type="entry name" value="Cyclophilin-like_dom_sf"/>
</dbReference>
<dbReference type="EMBL" id="LT629772">
    <property type="protein sequence ID" value="SDT05145.1"/>
    <property type="molecule type" value="Genomic_DNA"/>
</dbReference>
<dbReference type="GO" id="GO:0016787">
    <property type="term" value="F:hydrolase activity"/>
    <property type="evidence" value="ECO:0007669"/>
    <property type="project" value="UniProtKB-KW"/>
</dbReference>
<reference evidence="5 6" key="1">
    <citation type="submission" date="2016-10" db="EMBL/GenBank/DDBJ databases">
        <authorList>
            <person name="de Groot N.N."/>
        </authorList>
    </citation>
    <scope>NUCLEOTIDE SEQUENCE [LARGE SCALE GENOMIC DNA]</scope>
    <source>
        <strain evidence="5 6">DSM 21800</strain>
    </source>
</reference>
<evidence type="ECO:0000313" key="5">
    <source>
        <dbReference type="EMBL" id="SDT05145.1"/>
    </source>
</evidence>
<accession>A0A1H1X6Z9</accession>
<gene>
    <name evidence="5" type="ORF">SAMN04489812_3957</name>
</gene>
<dbReference type="SUPFAM" id="SSF50891">
    <property type="entry name" value="Cyclophilin-like"/>
    <property type="match status" value="1"/>
</dbReference>
<dbReference type="PANTHER" id="PTHR34698:SF2">
    <property type="entry name" value="5-OXOPROLINASE SUBUNIT B"/>
    <property type="match status" value="1"/>
</dbReference>
<organism evidence="5 6">
    <name type="scientific">Microlunatus soli</name>
    <dbReference type="NCBI Taxonomy" id="630515"/>
    <lineage>
        <taxon>Bacteria</taxon>
        <taxon>Bacillati</taxon>
        <taxon>Actinomycetota</taxon>
        <taxon>Actinomycetes</taxon>
        <taxon>Propionibacteriales</taxon>
        <taxon>Propionibacteriaceae</taxon>
        <taxon>Microlunatus</taxon>
    </lineage>
</organism>
<feature type="domain" description="Carboxyltransferase" evidence="4">
    <location>
        <begin position="4"/>
        <end position="198"/>
    </location>
</feature>
<evidence type="ECO:0000313" key="6">
    <source>
        <dbReference type="Proteomes" id="UP000199103"/>
    </source>
</evidence>
<sequence>MITRRLLPYGARARLLECADLADSQAMHDWLLDQHRPEIRAMVPGARTLLLHLDADLPSAFVRRLLEARPTPAQRPDAGSNRQHEVIMVQVRYDGEDLQATADLLRLTVQQLIDYHTGQDWTVAFGGFSPGFGYLAPTGPALSVPRRSSPRTRVPAGSVALADQWSAIYPTDSPGGWQLIGHTDLPLFDPEADPPATLRPGNLVRFVR</sequence>
<name>A0A1H1X6Z9_9ACTN</name>
<dbReference type="InterPro" id="IPR003833">
    <property type="entry name" value="CT_C_D"/>
</dbReference>
<dbReference type="RefSeq" id="WP_091527148.1">
    <property type="nucleotide sequence ID" value="NZ_LT629772.1"/>
</dbReference>